<proteinExistence type="predicted"/>
<gene>
    <name evidence="1" type="ORF">VM1G_11360</name>
</gene>
<accession>A0A194VS50</accession>
<protein>
    <submittedName>
        <fullName evidence="1">Uncharacterized protein</fullName>
    </submittedName>
</protein>
<name>A0A194VS50_CYTMA</name>
<dbReference type="AlphaFoldDB" id="A0A194VS50"/>
<evidence type="ECO:0000313" key="1">
    <source>
        <dbReference type="EMBL" id="KUI67024.1"/>
    </source>
</evidence>
<dbReference type="EMBL" id="CM003099">
    <property type="protein sequence ID" value="KUI67024.1"/>
    <property type="molecule type" value="Genomic_DNA"/>
</dbReference>
<organism evidence="1 2">
    <name type="scientific">Cytospora mali</name>
    <name type="common">Apple Valsa canker fungus</name>
    <name type="synonym">Valsa mali</name>
    <dbReference type="NCBI Taxonomy" id="578113"/>
    <lineage>
        <taxon>Eukaryota</taxon>
        <taxon>Fungi</taxon>
        <taxon>Dikarya</taxon>
        <taxon>Ascomycota</taxon>
        <taxon>Pezizomycotina</taxon>
        <taxon>Sordariomycetes</taxon>
        <taxon>Sordariomycetidae</taxon>
        <taxon>Diaporthales</taxon>
        <taxon>Cytosporaceae</taxon>
        <taxon>Cytospora</taxon>
    </lineage>
</organism>
<dbReference type="Proteomes" id="UP000078559">
    <property type="component" value="Chromosome 2"/>
</dbReference>
<evidence type="ECO:0000313" key="2">
    <source>
        <dbReference type="Proteomes" id="UP000078559"/>
    </source>
</evidence>
<keyword evidence="2" id="KW-1185">Reference proteome</keyword>
<reference evidence="1" key="1">
    <citation type="submission" date="2014-12" db="EMBL/GenBank/DDBJ databases">
        <title>Genome Sequence of Valsa Canker Pathogens Uncovers a Specific Adaption of Colonization on Woody Bark.</title>
        <authorList>
            <person name="Yin Z."/>
            <person name="Liu H."/>
            <person name="Gao X."/>
            <person name="Li Z."/>
            <person name="Song N."/>
            <person name="Ke X."/>
            <person name="Dai Q."/>
            <person name="Wu Y."/>
            <person name="Sun Y."/>
            <person name="Xu J.-R."/>
            <person name="Kang Z.K."/>
            <person name="Wang L."/>
            <person name="Huang L."/>
        </authorList>
    </citation>
    <scope>NUCLEOTIDE SEQUENCE [LARGE SCALE GENOMIC DNA]</scope>
    <source>
        <strain evidence="1">03-8</strain>
    </source>
</reference>
<sequence>MRKRHDDESRSPFTVAHVPTPLPLCTEQVHGVPIRTIPFEFDWHQDTEYWTLPQYARPQHGAQEFPELRSVKEHAGRNLVPHTVLNLQQANIVYGAVGVAPISPDTRLVAAAAA</sequence>